<dbReference type="RefSeq" id="WP_089920857.1">
    <property type="nucleotide sequence ID" value="NZ_FOFV01000011.1"/>
</dbReference>
<gene>
    <name evidence="2" type="ORF">SAMN04488000_111324</name>
</gene>
<dbReference type="STRING" id="65499.SAMN04488000_111324"/>
<reference evidence="3" key="1">
    <citation type="submission" date="2016-10" db="EMBL/GenBank/DDBJ databases">
        <authorList>
            <person name="Varghese N."/>
            <person name="Submissions S."/>
        </authorList>
    </citation>
    <scope>NUCLEOTIDE SEQUENCE [LARGE SCALE GENOMIC DNA]</scope>
    <source>
        <strain evidence="3">DSM 44437</strain>
    </source>
</reference>
<dbReference type="EMBL" id="FOFV01000011">
    <property type="protein sequence ID" value="SER76958.1"/>
    <property type="molecule type" value="Genomic_DNA"/>
</dbReference>
<dbReference type="Proteomes" id="UP000199503">
    <property type="component" value="Unassembled WGS sequence"/>
</dbReference>
<accession>A0A1H9RWI6</accession>
<organism evidence="2 3">
    <name type="scientific">Lentzea albida</name>
    <dbReference type="NCBI Taxonomy" id="65499"/>
    <lineage>
        <taxon>Bacteria</taxon>
        <taxon>Bacillati</taxon>
        <taxon>Actinomycetota</taxon>
        <taxon>Actinomycetes</taxon>
        <taxon>Pseudonocardiales</taxon>
        <taxon>Pseudonocardiaceae</taxon>
        <taxon>Lentzea</taxon>
    </lineage>
</organism>
<dbReference type="AlphaFoldDB" id="A0A1H9RWI6"/>
<evidence type="ECO:0000313" key="2">
    <source>
        <dbReference type="EMBL" id="SER76958.1"/>
    </source>
</evidence>
<name>A0A1H9RWI6_9PSEU</name>
<feature type="region of interest" description="Disordered" evidence="1">
    <location>
        <begin position="21"/>
        <end position="84"/>
    </location>
</feature>
<keyword evidence="3" id="KW-1185">Reference proteome</keyword>
<feature type="compositionally biased region" description="Low complexity" evidence="1">
    <location>
        <begin position="30"/>
        <end position="61"/>
    </location>
</feature>
<feature type="compositionally biased region" description="Basic residues" evidence="1">
    <location>
        <begin position="62"/>
        <end position="73"/>
    </location>
</feature>
<evidence type="ECO:0000313" key="3">
    <source>
        <dbReference type="Proteomes" id="UP000199503"/>
    </source>
</evidence>
<proteinExistence type="predicted"/>
<evidence type="ECO:0000256" key="1">
    <source>
        <dbReference type="SAM" id="MobiDB-lite"/>
    </source>
</evidence>
<sequence length="84" mass="8619">MPIEQQQPGNVEAETQVFAKIPPLPPEPATVPGVAPVTPAPAPAATAPPATPTTAAAPAAARKPKSLTRRLARRILGPTLMTKK</sequence>
<protein>
    <submittedName>
        <fullName evidence="2">Uncharacterized protein</fullName>
    </submittedName>
</protein>